<dbReference type="RefSeq" id="WP_065004919.1">
    <property type="nucleotide sequence ID" value="NZ_CP033334.1"/>
</dbReference>
<feature type="region of interest" description="Disordered" evidence="1">
    <location>
        <begin position="300"/>
        <end position="319"/>
    </location>
</feature>
<organism evidence="2 3">
    <name type="scientific">Rhizobium loti</name>
    <name type="common">Mesorhizobium loti</name>
    <dbReference type="NCBI Taxonomy" id="381"/>
    <lineage>
        <taxon>Bacteria</taxon>
        <taxon>Pseudomonadati</taxon>
        <taxon>Pseudomonadota</taxon>
        <taxon>Alphaproteobacteria</taxon>
        <taxon>Hyphomicrobiales</taxon>
        <taxon>Phyllobacteriaceae</taxon>
        <taxon>Mesorhizobium</taxon>
    </lineage>
</organism>
<evidence type="ECO:0000313" key="3">
    <source>
        <dbReference type="Proteomes" id="UP000093737"/>
    </source>
</evidence>
<evidence type="ECO:0000313" key="2">
    <source>
        <dbReference type="EMBL" id="OBQ71455.1"/>
    </source>
</evidence>
<gene>
    <name evidence="2" type="ORF">A8145_00805</name>
</gene>
<reference evidence="2 3" key="1">
    <citation type="submission" date="2016-05" db="EMBL/GenBank/DDBJ databases">
        <authorList>
            <person name="Ramsay J.P."/>
        </authorList>
    </citation>
    <scope>NUCLEOTIDE SEQUENCE [LARGE SCALE GENOMIC DNA]</scope>
    <source>
        <strain evidence="2 3">NZP2042</strain>
    </source>
</reference>
<name>A0A6M7UBI1_RHILI</name>
<feature type="region of interest" description="Disordered" evidence="1">
    <location>
        <begin position="195"/>
        <end position="244"/>
    </location>
</feature>
<protein>
    <submittedName>
        <fullName evidence="2">Uncharacterized protein</fullName>
    </submittedName>
</protein>
<dbReference type="EMBL" id="LYTK01000001">
    <property type="protein sequence ID" value="OBQ71455.1"/>
    <property type="molecule type" value="Genomic_DNA"/>
</dbReference>
<dbReference type="AlphaFoldDB" id="A0A6M7UBI1"/>
<feature type="compositionally biased region" description="Basic and acidic residues" evidence="1">
    <location>
        <begin position="233"/>
        <end position="244"/>
    </location>
</feature>
<dbReference type="CDD" id="cd14740">
    <property type="entry name" value="PAAR_4"/>
    <property type="match status" value="1"/>
</dbReference>
<accession>A0A6M7UBI1</accession>
<sequence>MPSHISVNNLGLTYKGTVGLSMATIPDVCKTPSPGGPVPLPYPNIAEQSSLSDGTTTVFAKGKMIAIKGSHYSRSNGDEPGTVGGVKSNVNMKATDWITYSFDVKMDGQNACRHTDKKFHNDKNTVDLGGNVDPRSKTEGTVLVILCEDAPKGKTKSGKPRKKYDECELEEICAKIKAYDAALKGRKSSEFTEVKQAGKRYGPDGDGTRNSGNNVCKSIKRYARLGKGPGGEGKPEDMGFHDVSPDCQKKLKEKAESTRPKYRLFSPDHVQEIQHNGHPTRGSNLRWMSRRPNKWIGGAMSDLKTSGPNRHTGVRGDCC</sequence>
<evidence type="ECO:0000256" key="1">
    <source>
        <dbReference type="SAM" id="MobiDB-lite"/>
    </source>
</evidence>
<dbReference type="Proteomes" id="UP000093737">
    <property type="component" value="Unassembled WGS sequence"/>
</dbReference>
<comment type="caution">
    <text evidence="2">The sequence shown here is derived from an EMBL/GenBank/DDBJ whole genome shotgun (WGS) entry which is preliminary data.</text>
</comment>
<proteinExistence type="predicted"/>
<dbReference type="Pfam" id="PF13665">
    <property type="entry name" value="Tox-PAAR-like"/>
    <property type="match status" value="1"/>
</dbReference>